<comment type="caution">
    <text evidence="1">The sequence shown here is derived from an EMBL/GenBank/DDBJ whole genome shotgun (WGS) entry which is preliminary data.</text>
</comment>
<accession>A0A543AFI7</accession>
<organism evidence="1 2">
    <name type="scientific">Enteractinococcus coprophilus</name>
    <dbReference type="NCBI Taxonomy" id="1027633"/>
    <lineage>
        <taxon>Bacteria</taxon>
        <taxon>Bacillati</taxon>
        <taxon>Actinomycetota</taxon>
        <taxon>Actinomycetes</taxon>
        <taxon>Micrococcales</taxon>
        <taxon>Micrococcaceae</taxon>
    </lineage>
</organism>
<reference evidence="1 2" key="1">
    <citation type="submission" date="2019-06" db="EMBL/GenBank/DDBJ databases">
        <title>Sequencing the genomes of 1000 actinobacteria strains.</title>
        <authorList>
            <person name="Klenk H.-P."/>
        </authorList>
    </citation>
    <scope>NUCLEOTIDE SEQUENCE [LARGE SCALE GENOMIC DNA]</scope>
    <source>
        <strain evidence="1 2">DSM 24083</strain>
    </source>
</reference>
<evidence type="ECO:0000313" key="2">
    <source>
        <dbReference type="Proteomes" id="UP000319746"/>
    </source>
</evidence>
<protein>
    <submittedName>
        <fullName evidence="1">Uncharacterized protein</fullName>
    </submittedName>
</protein>
<name>A0A543AFI7_9MICC</name>
<sequence>MSLLAIQLLGYFIDHTSGLVLAAICRRNSLSRYAPSPRSNLQNIRQQATWNFLMDVR</sequence>
<dbReference type="AlphaFoldDB" id="A0A543AFI7"/>
<dbReference type="Proteomes" id="UP000319746">
    <property type="component" value="Unassembled WGS sequence"/>
</dbReference>
<dbReference type="EMBL" id="VFOU01000003">
    <property type="protein sequence ID" value="TQL71347.1"/>
    <property type="molecule type" value="Genomic_DNA"/>
</dbReference>
<keyword evidence="2" id="KW-1185">Reference proteome</keyword>
<gene>
    <name evidence="1" type="ORF">FB556_1822</name>
</gene>
<proteinExistence type="predicted"/>
<evidence type="ECO:0000313" key="1">
    <source>
        <dbReference type="EMBL" id="TQL71347.1"/>
    </source>
</evidence>